<evidence type="ECO:0000256" key="5">
    <source>
        <dbReference type="SAM" id="Phobius"/>
    </source>
</evidence>
<dbReference type="InterPro" id="IPR043146">
    <property type="entry name" value="Penicillin_amidase_N_B-knob"/>
</dbReference>
<comment type="similarity">
    <text evidence="1">Belongs to the peptidase S45 family.</text>
</comment>
<dbReference type="CDD" id="cd03747">
    <property type="entry name" value="Ntn_PGA_like"/>
    <property type="match status" value="1"/>
</dbReference>
<sequence>MGTDAPRTRHHRWLRALTWTLAVVLLLVLAAGGVGWWIVQRSFPTTSGRIDAPGLIAAVSVYRDDAGIPQIVAENDHDLFYAQGFVHAQDRFWEMDFRRHVTAGRLAELFGASQVGTDTFIRTLNWRGVAEQEYELLDESSRAYYEAYAAGVNAYLAERSGAELSLEYAVLGLQNPGYSPEPWTPVDSIAWLKAMAWDLRSNLGDEIDRALLSSALPAEEVARLHPGFDWSTAPTIIDGLPAASATASTGGATPVDPAPSVTDAADGGAAASATSEATGAKAEYVAALTALRATLDGIPALLGPEGNDIGSNSWVVSGELTASGKPLLANDPHLGPALPSIWAQMGLHCAALTDACTFDTAGYTFAGLPGVIIGHNERIAWGFTNLGPDVADLYLERVTGDTYELDGVQQPLQVREETIQVAGGAPVTVTVRSTGRGPIVTDISPDFTAVADEYPAASGVLDGAYELSLQWTALTPGTTAQSIFALDRARDWDEFRAAAAQFDVPSQNLIYADVDGNIGYQAPGAVPIRASGDGTLPQPGWTSDVGWTGEVAFDDLPNVLNPPRGYLVTANNAVVNGGPFLTADWDYGYRATAIEQLLKERIDAGEKLTADDFTRIQLDTSDANAAAFLPVIAELDLSGDAARGAELLADWNGHADANSPEAAYFAVFWKTLLADMFETLPEQTRPTGGDRWFSVVGTLLGEPDAAWWTNDRLGVTGRDAMIADALGEAWGEATSRMGGNADTWRWGRLHTLTLTNASFGTSGIAPIEWLFNRGPYELGGGSSIVNAIGWDATLGYGVDWVPSMRMVVDLNDLDASTWVNLTGASGHAFHPNYTDQAPLWQHGETRDWPFSLDAVRAATTDTLDLRPAAGSSPPAATDPASSETPVAG</sequence>
<evidence type="ECO:0000256" key="2">
    <source>
        <dbReference type="ARBA" id="ARBA00022801"/>
    </source>
</evidence>
<keyword evidence="3" id="KW-0865">Zymogen</keyword>
<evidence type="ECO:0000313" key="6">
    <source>
        <dbReference type="EMBL" id="GAA1948504.1"/>
    </source>
</evidence>
<dbReference type="RefSeq" id="WP_157413299.1">
    <property type="nucleotide sequence ID" value="NZ_BAAAMK010000002.1"/>
</dbReference>
<dbReference type="Gene3D" id="3.60.20.10">
    <property type="entry name" value="Glutamine Phosphoribosylpyrophosphate, subunit 1, domain 1"/>
    <property type="match status" value="1"/>
</dbReference>
<evidence type="ECO:0000313" key="7">
    <source>
        <dbReference type="Proteomes" id="UP001499954"/>
    </source>
</evidence>
<keyword evidence="2" id="KW-0378">Hydrolase</keyword>
<proteinExistence type="inferred from homology"/>
<dbReference type="InterPro" id="IPR014395">
    <property type="entry name" value="Pen/GL7ACA/AHL_acylase"/>
</dbReference>
<dbReference type="InterPro" id="IPR002692">
    <property type="entry name" value="S45"/>
</dbReference>
<dbReference type="PIRSF" id="PIRSF001227">
    <property type="entry name" value="Pen_acylase"/>
    <property type="match status" value="1"/>
</dbReference>
<reference evidence="6 7" key="1">
    <citation type="journal article" date="2019" name="Int. J. Syst. Evol. Microbiol.">
        <title>The Global Catalogue of Microorganisms (GCM) 10K type strain sequencing project: providing services to taxonomists for standard genome sequencing and annotation.</title>
        <authorList>
            <consortium name="The Broad Institute Genomics Platform"/>
            <consortium name="The Broad Institute Genome Sequencing Center for Infectious Disease"/>
            <person name="Wu L."/>
            <person name="Ma J."/>
        </authorList>
    </citation>
    <scope>NUCLEOTIDE SEQUENCE [LARGE SCALE GENOMIC DNA]</scope>
    <source>
        <strain evidence="6 7">JCM 13584</strain>
    </source>
</reference>
<evidence type="ECO:0000256" key="1">
    <source>
        <dbReference type="ARBA" id="ARBA00006586"/>
    </source>
</evidence>
<keyword evidence="7" id="KW-1185">Reference proteome</keyword>
<keyword evidence="5" id="KW-0472">Membrane</keyword>
<dbReference type="Gene3D" id="1.10.439.10">
    <property type="entry name" value="Penicillin Amidohydrolase, domain 1"/>
    <property type="match status" value="1"/>
</dbReference>
<feature type="transmembrane region" description="Helical" evidence="5">
    <location>
        <begin position="16"/>
        <end position="39"/>
    </location>
</feature>
<feature type="region of interest" description="Disordered" evidence="4">
    <location>
        <begin position="247"/>
        <end position="269"/>
    </location>
</feature>
<evidence type="ECO:0000256" key="3">
    <source>
        <dbReference type="ARBA" id="ARBA00023145"/>
    </source>
</evidence>
<feature type="compositionally biased region" description="Low complexity" evidence="4">
    <location>
        <begin position="867"/>
        <end position="882"/>
    </location>
</feature>
<protein>
    <submittedName>
        <fullName evidence="6">Penicillin acylase family protein</fullName>
    </submittedName>
</protein>
<dbReference type="Gene3D" id="1.10.1400.10">
    <property type="match status" value="1"/>
</dbReference>
<dbReference type="InterPro" id="IPR023343">
    <property type="entry name" value="Penicillin_amidase_dom1"/>
</dbReference>
<dbReference type="Gene3D" id="2.30.120.10">
    <property type="match status" value="1"/>
</dbReference>
<dbReference type="Pfam" id="PF01804">
    <property type="entry name" value="Penicil_amidase"/>
    <property type="match status" value="1"/>
</dbReference>
<dbReference type="Proteomes" id="UP001499954">
    <property type="component" value="Unassembled WGS sequence"/>
</dbReference>
<dbReference type="SUPFAM" id="SSF56235">
    <property type="entry name" value="N-terminal nucleophile aminohydrolases (Ntn hydrolases)"/>
    <property type="match status" value="1"/>
</dbReference>
<organism evidence="6 7">
    <name type="scientific">Agromyces allii</name>
    <dbReference type="NCBI Taxonomy" id="393607"/>
    <lineage>
        <taxon>Bacteria</taxon>
        <taxon>Bacillati</taxon>
        <taxon>Actinomycetota</taxon>
        <taxon>Actinomycetes</taxon>
        <taxon>Micrococcales</taxon>
        <taxon>Microbacteriaceae</taxon>
        <taxon>Agromyces</taxon>
    </lineage>
</organism>
<dbReference type="PANTHER" id="PTHR34218">
    <property type="entry name" value="PEPTIDASE S45 PENICILLIN AMIDASE"/>
    <property type="match status" value="1"/>
</dbReference>
<dbReference type="PANTHER" id="PTHR34218:SF4">
    <property type="entry name" value="ACYL-HOMOSERINE LACTONE ACYLASE QUIP"/>
    <property type="match status" value="1"/>
</dbReference>
<evidence type="ECO:0000256" key="4">
    <source>
        <dbReference type="SAM" id="MobiDB-lite"/>
    </source>
</evidence>
<comment type="caution">
    <text evidence="6">The sequence shown here is derived from an EMBL/GenBank/DDBJ whole genome shotgun (WGS) entry which is preliminary data.</text>
</comment>
<dbReference type="InterPro" id="IPR043147">
    <property type="entry name" value="Penicillin_amidase_A-knob"/>
</dbReference>
<name>A0ABN2QAS1_9MICO</name>
<keyword evidence="5" id="KW-0812">Transmembrane</keyword>
<keyword evidence="5" id="KW-1133">Transmembrane helix</keyword>
<feature type="region of interest" description="Disordered" evidence="4">
    <location>
        <begin position="864"/>
        <end position="888"/>
    </location>
</feature>
<dbReference type="EMBL" id="BAAAMK010000002">
    <property type="protein sequence ID" value="GAA1948504.1"/>
    <property type="molecule type" value="Genomic_DNA"/>
</dbReference>
<dbReference type="InterPro" id="IPR029055">
    <property type="entry name" value="Ntn_hydrolases_N"/>
</dbReference>
<accession>A0ABN2QAS1</accession>
<gene>
    <name evidence="6" type="ORF">GCM10009717_13550</name>
</gene>